<evidence type="ECO:0000256" key="8">
    <source>
        <dbReference type="SAM" id="Phobius"/>
    </source>
</evidence>
<feature type="chain" id="PRO_5045011401" description="NAD(P)(+)--arginine ADP-ribosyltransferase" evidence="7">
    <location>
        <begin position="22"/>
        <end position="296"/>
    </location>
</feature>
<evidence type="ECO:0000313" key="9">
    <source>
        <dbReference type="EMBL" id="CAI9576558.1"/>
    </source>
</evidence>
<evidence type="ECO:0000256" key="7">
    <source>
        <dbReference type="RuleBase" id="RU361228"/>
    </source>
</evidence>
<dbReference type="EMBL" id="CATNWA010014841">
    <property type="protein sequence ID" value="CAI9576558.1"/>
    <property type="molecule type" value="Genomic_DNA"/>
</dbReference>
<reference evidence="9" key="1">
    <citation type="submission" date="2023-05" db="EMBL/GenBank/DDBJ databases">
        <authorList>
            <person name="Stuckert A."/>
        </authorList>
    </citation>
    <scope>NUCLEOTIDE SEQUENCE</scope>
</reference>
<dbReference type="EC" id="2.4.2.31" evidence="7"/>
<accession>A0ABN9DZ29</accession>
<comment type="caution">
    <text evidence="9">The sequence shown here is derived from an EMBL/GenBank/DDBJ whole genome shotgun (WGS) entry which is preliminary data.</text>
</comment>
<dbReference type="InterPro" id="IPR050999">
    <property type="entry name" value="ADP-ribosyltransferase_ARG"/>
</dbReference>
<dbReference type="PROSITE" id="PS51996">
    <property type="entry name" value="TR_MART"/>
    <property type="match status" value="1"/>
</dbReference>
<protein>
    <recommendedName>
        <fullName evidence="7">NAD(P)(+)--arginine ADP-ribosyltransferase</fullName>
        <ecNumber evidence="7">2.4.2.31</ecNumber>
    </recommendedName>
    <alternativeName>
        <fullName evidence="7">Mono(ADP-ribosyl)transferase</fullName>
    </alternativeName>
</protein>
<keyword evidence="4" id="KW-0548">Nucleotidyltransferase</keyword>
<sequence length="296" mass="33295">MMALLVSGFFLLLLTYKQVVSLRVQLGIYQDSFDDQYVGCVDRMESLAPDILKEERQINKALDVAWLDASETWPIRKTLIKSLPAGFKEEYGIALLVYSNMTLPVYKQLNRAVREYGTNSSSFSFHSLHFYLTRALALLRDGCAGQPWLTYRGSSKIMFEPPSNLSDPVRLGQFTSSSTDIKEAQQFGNASFFNITTCFGAAIEKFSYFPSQKEVLIPVDEVFHVVRYIEKGNKFVLQSSSRRCSFYNCAYLGGIKRQHCTYNSAAATLKNSIEVTASLLVVFCIVLTSFVNGLVS</sequence>
<dbReference type="Proteomes" id="UP001162483">
    <property type="component" value="Unassembled WGS sequence"/>
</dbReference>
<proteinExistence type="inferred from homology"/>
<evidence type="ECO:0000256" key="4">
    <source>
        <dbReference type="ARBA" id="ARBA00022695"/>
    </source>
</evidence>
<feature type="transmembrane region" description="Helical" evidence="8">
    <location>
        <begin position="275"/>
        <end position="295"/>
    </location>
</feature>
<keyword evidence="5 7" id="KW-0521">NADP</keyword>
<gene>
    <name evidence="9" type="ORF">SPARVUS_LOCUS8549143</name>
</gene>
<dbReference type="PANTHER" id="PTHR10339:SF26">
    <property type="entry name" value="NAD(P)(+)--ARGININE ADP-RIBOSYLTRANSFERASE"/>
    <property type="match status" value="1"/>
</dbReference>
<keyword evidence="3 7" id="KW-0808">Transferase</keyword>
<evidence type="ECO:0000256" key="1">
    <source>
        <dbReference type="ARBA" id="ARBA00009558"/>
    </source>
</evidence>
<dbReference type="InterPro" id="IPR000768">
    <property type="entry name" value="ART"/>
</dbReference>
<evidence type="ECO:0000256" key="6">
    <source>
        <dbReference type="ARBA" id="ARBA00047597"/>
    </source>
</evidence>
<dbReference type="PRINTS" id="PR00970">
    <property type="entry name" value="RIBTRNSFRASE"/>
</dbReference>
<dbReference type="PANTHER" id="PTHR10339">
    <property type="entry name" value="ADP-RIBOSYLTRANSFERASE"/>
    <property type="match status" value="1"/>
</dbReference>
<keyword evidence="8" id="KW-0472">Membrane</keyword>
<dbReference type="Pfam" id="PF01129">
    <property type="entry name" value="ART"/>
    <property type="match status" value="1"/>
</dbReference>
<feature type="signal peptide" evidence="7">
    <location>
        <begin position="1"/>
        <end position="21"/>
    </location>
</feature>
<dbReference type="SUPFAM" id="SSF56399">
    <property type="entry name" value="ADP-ribosylation"/>
    <property type="match status" value="1"/>
</dbReference>
<evidence type="ECO:0000256" key="2">
    <source>
        <dbReference type="ARBA" id="ARBA00022676"/>
    </source>
</evidence>
<comment type="catalytic activity">
    <reaction evidence="6 7">
        <text>L-arginyl-[protein] + NAD(+) = N(omega)-(ADP-D-ribosyl)-L-arginyl-[protein] + nicotinamide + H(+)</text>
        <dbReference type="Rhea" id="RHEA:19149"/>
        <dbReference type="Rhea" id="RHEA-COMP:10532"/>
        <dbReference type="Rhea" id="RHEA-COMP:15087"/>
        <dbReference type="ChEBI" id="CHEBI:15378"/>
        <dbReference type="ChEBI" id="CHEBI:17154"/>
        <dbReference type="ChEBI" id="CHEBI:29965"/>
        <dbReference type="ChEBI" id="CHEBI:57540"/>
        <dbReference type="ChEBI" id="CHEBI:142554"/>
        <dbReference type="EC" id="2.4.2.31"/>
    </reaction>
</comment>
<evidence type="ECO:0000256" key="5">
    <source>
        <dbReference type="ARBA" id="ARBA00022857"/>
    </source>
</evidence>
<keyword evidence="8" id="KW-0812">Transmembrane</keyword>
<evidence type="ECO:0000313" key="10">
    <source>
        <dbReference type="Proteomes" id="UP001162483"/>
    </source>
</evidence>
<name>A0ABN9DZ29_9NEOB</name>
<dbReference type="Gene3D" id="3.90.176.10">
    <property type="entry name" value="Toxin ADP-ribosyltransferase, Chain A, domain 1"/>
    <property type="match status" value="1"/>
</dbReference>
<keyword evidence="7" id="KW-0520">NAD</keyword>
<organism evidence="9 10">
    <name type="scientific">Staurois parvus</name>
    <dbReference type="NCBI Taxonomy" id="386267"/>
    <lineage>
        <taxon>Eukaryota</taxon>
        <taxon>Metazoa</taxon>
        <taxon>Chordata</taxon>
        <taxon>Craniata</taxon>
        <taxon>Vertebrata</taxon>
        <taxon>Euteleostomi</taxon>
        <taxon>Amphibia</taxon>
        <taxon>Batrachia</taxon>
        <taxon>Anura</taxon>
        <taxon>Neobatrachia</taxon>
        <taxon>Ranoidea</taxon>
        <taxon>Ranidae</taxon>
        <taxon>Staurois</taxon>
    </lineage>
</organism>
<keyword evidence="8" id="KW-1133">Transmembrane helix</keyword>
<keyword evidence="10" id="KW-1185">Reference proteome</keyword>
<comment type="similarity">
    <text evidence="1 7">Belongs to the Arg-specific ADP-ribosyltransferase family.</text>
</comment>
<evidence type="ECO:0000256" key="3">
    <source>
        <dbReference type="ARBA" id="ARBA00022679"/>
    </source>
</evidence>
<keyword evidence="2 7" id="KW-0328">Glycosyltransferase</keyword>
<keyword evidence="7" id="KW-0732">Signal</keyword>